<sequence length="260" mass="29578">MLASLSANYIKQYDTCLKKWYNFCKNNNIDMYQTSIPIIIYFLTSLYHSGAQYGTLNTCRSALALIIGRQISEDDRIKRFFKGLFRLCPPLPKYDSTWDTSIVIETLASWVPNQNLPLEKISKKLVTLLALITAHRAQTLSKINIQNIRISLNEISIKVPDLIKTSRINSNQPTLVLPYFRERPEICPAKLISDYLNVTKSPTTRHASTSRAHKLGINLDIIRKTAGWTGASTTFAKFYNRTISTETDRHSFAKSLLIAT</sequence>
<evidence type="ECO:0000313" key="3">
    <source>
        <dbReference type="Proteomes" id="UP001314205"/>
    </source>
</evidence>
<name>A0AAV1LM88_9NEOP</name>
<evidence type="ECO:0000313" key="2">
    <source>
        <dbReference type="EMBL" id="CAK1595990.1"/>
    </source>
</evidence>
<reference evidence="2 3" key="1">
    <citation type="submission" date="2023-11" db="EMBL/GenBank/DDBJ databases">
        <authorList>
            <person name="Hedman E."/>
            <person name="Englund M."/>
            <person name="Stromberg M."/>
            <person name="Nyberg Akerstrom W."/>
            <person name="Nylinder S."/>
            <person name="Jareborg N."/>
            <person name="Kallberg Y."/>
            <person name="Kronander E."/>
        </authorList>
    </citation>
    <scope>NUCLEOTIDE SEQUENCE [LARGE SCALE GENOMIC DNA]</scope>
</reference>
<gene>
    <name evidence="2" type="ORF">PARMNEM_LOCUS15397</name>
</gene>
<dbReference type="AlphaFoldDB" id="A0AAV1LM88"/>
<dbReference type="PANTHER" id="PTHR35617:SF3">
    <property type="entry name" value="CORE-BINDING (CB) DOMAIN-CONTAINING PROTEIN"/>
    <property type="match status" value="1"/>
</dbReference>
<dbReference type="InterPro" id="IPR010998">
    <property type="entry name" value="Integrase_recombinase_N"/>
</dbReference>
<protein>
    <recommendedName>
        <fullName evidence="4">Tyr recombinase domain-containing protein</fullName>
    </recommendedName>
</protein>
<dbReference type="InterPro" id="IPR011010">
    <property type="entry name" value="DNA_brk_join_enz"/>
</dbReference>
<dbReference type="EMBL" id="CAVLGL010000093">
    <property type="protein sequence ID" value="CAK1595990.1"/>
    <property type="molecule type" value="Genomic_DNA"/>
</dbReference>
<proteinExistence type="predicted"/>
<evidence type="ECO:0008006" key="4">
    <source>
        <dbReference type="Google" id="ProtNLM"/>
    </source>
</evidence>
<accession>A0AAV1LM88</accession>
<comment type="caution">
    <text evidence="2">The sequence shown here is derived from an EMBL/GenBank/DDBJ whole genome shotgun (WGS) entry which is preliminary data.</text>
</comment>
<dbReference type="PANTHER" id="PTHR35617">
    <property type="entry name" value="PHAGE_INTEGRASE DOMAIN-CONTAINING PROTEIN"/>
    <property type="match status" value="1"/>
</dbReference>
<dbReference type="Gene3D" id="1.10.150.130">
    <property type="match status" value="1"/>
</dbReference>
<keyword evidence="1" id="KW-0238">DNA-binding</keyword>
<dbReference type="SUPFAM" id="SSF56349">
    <property type="entry name" value="DNA breaking-rejoining enzymes"/>
    <property type="match status" value="1"/>
</dbReference>
<dbReference type="GO" id="GO:0003677">
    <property type="term" value="F:DNA binding"/>
    <property type="evidence" value="ECO:0007669"/>
    <property type="project" value="UniProtKB-KW"/>
</dbReference>
<organism evidence="2 3">
    <name type="scientific">Parnassius mnemosyne</name>
    <name type="common">clouded apollo</name>
    <dbReference type="NCBI Taxonomy" id="213953"/>
    <lineage>
        <taxon>Eukaryota</taxon>
        <taxon>Metazoa</taxon>
        <taxon>Ecdysozoa</taxon>
        <taxon>Arthropoda</taxon>
        <taxon>Hexapoda</taxon>
        <taxon>Insecta</taxon>
        <taxon>Pterygota</taxon>
        <taxon>Neoptera</taxon>
        <taxon>Endopterygota</taxon>
        <taxon>Lepidoptera</taxon>
        <taxon>Glossata</taxon>
        <taxon>Ditrysia</taxon>
        <taxon>Papilionoidea</taxon>
        <taxon>Papilionidae</taxon>
        <taxon>Parnassiinae</taxon>
        <taxon>Parnassini</taxon>
        <taxon>Parnassius</taxon>
        <taxon>Driopa</taxon>
    </lineage>
</organism>
<keyword evidence="3" id="KW-1185">Reference proteome</keyword>
<evidence type="ECO:0000256" key="1">
    <source>
        <dbReference type="ARBA" id="ARBA00023125"/>
    </source>
</evidence>
<dbReference type="Proteomes" id="UP001314205">
    <property type="component" value="Unassembled WGS sequence"/>
</dbReference>